<name>A0AAJ0MPA4_9PEZI</name>
<accession>A0AAJ0MPA4</accession>
<feature type="transmembrane region" description="Helical" evidence="1">
    <location>
        <begin position="43"/>
        <end position="63"/>
    </location>
</feature>
<keyword evidence="3" id="KW-1185">Reference proteome</keyword>
<dbReference type="AlphaFoldDB" id="A0AAJ0MPA4"/>
<dbReference type="Proteomes" id="UP001285908">
    <property type="component" value="Unassembled WGS sequence"/>
</dbReference>
<reference evidence="2 3" key="1">
    <citation type="journal article" date="2023" name="Mol. Phylogenet. Evol.">
        <title>Genome-scale phylogeny and comparative genomics of the fungal order Sordariales.</title>
        <authorList>
            <person name="Hensen N."/>
            <person name="Bonometti L."/>
            <person name="Westerberg I."/>
            <person name="Brannstrom I.O."/>
            <person name="Guillou S."/>
            <person name="Cros-Aarteil S."/>
            <person name="Calhoun S."/>
            <person name="Haridas S."/>
            <person name="Kuo A."/>
            <person name="Mondo S."/>
            <person name="Pangilinan J."/>
            <person name="Riley R."/>
            <person name="LaButti K."/>
            <person name="Andreopoulos B."/>
            <person name="Lipzen A."/>
            <person name="Chen C."/>
            <person name="Yan M."/>
            <person name="Daum C."/>
            <person name="Ng V."/>
            <person name="Clum A."/>
            <person name="Steindorff A."/>
            <person name="Ohm R.A."/>
            <person name="Martin F."/>
            <person name="Silar P."/>
            <person name="Natvig D.O."/>
            <person name="Lalanne C."/>
            <person name="Gautier V."/>
            <person name="Ament-Velasquez S.L."/>
            <person name="Kruys A."/>
            <person name="Hutchinson M.I."/>
            <person name="Powell A.J."/>
            <person name="Barry K."/>
            <person name="Miller A.N."/>
            <person name="Grigoriev I.V."/>
            <person name="Debuchy R."/>
            <person name="Gladieux P."/>
            <person name="Hiltunen Thoren M."/>
            <person name="Johannesson H."/>
        </authorList>
    </citation>
    <scope>NUCLEOTIDE SEQUENCE [LARGE SCALE GENOMIC DNA]</scope>
    <source>
        <strain evidence="2 3">FGSC 10403</strain>
    </source>
</reference>
<evidence type="ECO:0000313" key="3">
    <source>
        <dbReference type="Proteomes" id="UP001285908"/>
    </source>
</evidence>
<gene>
    <name evidence="2" type="ORF">B0T23DRAFT_191443</name>
</gene>
<evidence type="ECO:0000313" key="2">
    <source>
        <dbReference type="EMBL" id="KAK3489044.1"/>
    </source>
</evidence>
<dbReference type="EMBL" id="JAULSX010000006">
    <property type="protein sequence ID" value="KAK3489044.1"/>
    <property type="molecule type" value="Genomic_DNA"/>
</dbReference>
<dbReference type="RefSeq" id="XP_062690751.1">
    <property type="nucleotide sequence ID" value="XM_062833221.1"/>
</dbReference>
<comment type="caution">
    <text evidence="2">The sequence shown here is derived from an EMBL/GenBank/DDBJ whole genome shotgun (WGS) entry which is preliminary data.</text>
</comment>
<sequence>MVVMGLFAVFRMPFGLVKLPTRQFYAPHNTTSNPTIGALTPEYNAVIALYSTFWGFCVVYIFVFTCKTDAVLALPHGLSKLKLAYLLYADASKNQGCWSTMQMPRCCFSTSLPLPTPSYRT</sequence>
<keyword evidence="1" id="KW-0472">Membrane</keyword>
<dbReference type="GeneID" id="87870843"/>
<keyword evidence="1" id="KW-1133">Transmembrane helix</keyword>
<organism evidence="2 3">
    <name type="scientific">Neurospora hispaniola</name>
    <dbReference type="NCBI Taxonomy" id="588809"/>
    <lineage>
        <taxon>Eukaryota</taxon>
        <taxon>Fungi</taxon>
        <taxon>Dikarya</taxon>
        <taxon>Ascomycota</taxon>
        <taxon>Pezizomycotina</taxon>
        <taxon>Sordariomycetes</taxon>
        <taxon>Sordariomycetidae</taxon>
        <taxon>Sordariales</taxon>
        <taxon>Sordariaceae</taxon>
        <taxon>Neurospora</taxon>
    </lineage>
</organism>
<protein>
    <submittedName>
        <fullName evidence="2">Uncharacterized protein</fullName>
    </submittedName>
</protein>
<proteinExistence type="predicted"/>
<keyword evidence="1" id="KW-0812">Transmembrane</keyword>
<evidence type="ECO:0000256" key="1">
    <source>
        <dbReference type="SAM" id="Phobius"/>
    </source>
</evidence>